<organism evidence="1 2">
    <name type="scientific">Streptococcus porcorum</name>
    <dbReference type="NCBI Taxonomy" id="701526"/>
    <lineage>
        <taxon>Bacteria</taxon>
        <taxon>Bacillati</taxon>
        <taxon>Bacillota</taxon>
        <taxon>Bacilli</taxon>
        <taxon>Lactobacillales</taxon>
        <taxon>Streptococcaceae</taxon>
        <taxon>Streptococcus</taxon>
    </lineage>
</organism>
<protein>
    <submittedName>
        <fullName evidence="1">RNA-binding protein with PIN domain</fullName>
    </submittedName>
</protein>
<keyword evidence="2" id="KW-1185">Reference proteome</keyword>
<dbReference type="PANTHER" id="PTHR34547:SF1">
    <property type="entry name" value="YACP-LIKE NYN DOMAIN PROTEIN"/>
    <property type="match status" value="1"/>
</dbReference>
<dbReference type="EMBL" id="JBEPLN010000004">
    <property type="protein sequence ID" value="MET3633762.1"/>
    <property type="molecule type" value="Genomic_DNA"/>
</dbReference>
<evidence type="ECO:0000313" key="2">
    <source>
        <dbReference type="Proteomes" id="UP001549037"/>
    </source>
</evidence>
<dbReference type="CDD" id="cd10912">
    <property type="entry name" value="PIN_YacP-like"/>
    <property type="match status" value="1"/>
</dbReference>
<dbReference type="Pfam" id="PF05991">
    <property type="entry name" value="NYN_YacP"/>
    <property type="match status" value="1"/>
</dbReference>
<evidence type="ECO:0000313" key="1">
    <source>
        <dbReference type="EMBL" id="MET3633762.1"/>
    </source>
</evidence>
<comment type="caution">
    <text evidence="1">The sequence shown here is derived from an EMBL/GenBank/DDBJ whole genome shotgun (WGS) entry which is preliminary data.</text>
</comment>
<dbReference type="InterPro" id="IPR010298">
    <property type="entry name" value="YacP-like"/>
</dbReference>
<reference evidence="1 2" key="1">
    <citation type="submission" date="2024-06" db="EMBL/GenBank/DDBJ databases">
        <title>Genomic Encyclopedia of Type Strains, Phase IV (KMG-IV): sequencing the most valuable type-strain genomes for metagenomic binning, comparative biology and taxonomic classification.</title>
        <authorList>
            <person name="Goeker M."/>
        </authorList>
    </citation>
    <scope>NUCLEOTIDE SEQUENCE [LARGE SCALE GENOMIC DNA]</scope>
    <source>
        <strain evidence="1 2">DSM 28302</strain>
    </source>
</reference>
<dbReference type="PANTHER" id="PTHR34547">
    <property type="entry name" value="YACP-LIKE NYN DOMAIN PROTEIN"/>
    <property type="match status" value="1"/>
</dbReference>
<accession>A0ABV2JFY6</accession>
<gene>
    <name evidence="1" type="ORF">ABID28_000395</name>
</gene>
<dbReference type="Proteomes" id="UP001549037">
    <property type="component" value="Unassembled WGS sequence"/>
</dbReference>
<name>A0ABV2JFY6_9STRE</name>
<sequence length="175" mass="20475">MAKMKRRILIVDGYNMIAYWQETKHFFKTNQLEEARDLLLKKLSHYAGFEELEIICVFDAQYVPGVRQVYDHYQLQVVFTEEGETADAYIERLAGQFNRLTTRVSVATSDLNEQWLIFSQGALRVSARELEKDVNQLRKDVASFKKDLDLTKPPLRPWNADQLDQLQDMLDELGK</sequence>
<proteinExistence type="predicted"/>